<dbReference type="GO" id="GO:0070765">
    <property type="term" value="C:gamma-secretase complex"/>
    <property type="evidence" value="ECO:0007669"/>
    <property type="project" value="UniProtKB-UniRule"/>
</dbReference>
<evidence type="ECO:0000256" key="7">
    <source>
        <dbReference type="RuleBase" id="RU369072"/>
    </source>
</evidence>
<reference evidence="8" key="2">
    <citation type="submission" date="2025-09" db="UniProtKB">
        <authorList>
            <consortium name="Ensembl"/>
        </authorList>
    </citation>
    <scope>IDENTIFICATION</scope>
</reference>
<feature type="transmembrane region" description="Helical" evidence="7">
    <location>
        <begin position="29"/>
        <end position="57"/>
    </location>
</feature>
<dbReference type="InterPro" id="IPR009294">
    <property type="entry name" value="Aph-1"/>
</dbReference>
<keyword evidence="9" id="KW-1185">Reference proteome</keyword>
<dbReference type="Proteomes" id="UP000472273">
    <property type="component" value="Unplaced"/>
</dbReference>
<comment type="similarity">
    <text evidence="2 7">Belongs to the APH-1 family.</text>
</comment>
<evidence type="ECO:0000313" key="9">
    <source>
        <dbReference type="Proteomes" id="UP000472273"/>
    </source>
</evidence>
<evidence type="ECO:0000256" key="2">
    <source>
        <dbReference type="ARBA" id="ARBA00005577"/>
    </source>
</evidence>
<keyword evidence="5 7" id="KW-1133">Transmembrane helix</keyword>
<evidence type="ECO:0000256" key="1">
    <source>
        <dbReference type="ARBA" id="ARBA00004141"/>
    </source>
</evidence>
<organism evidence="8 9">
    <name type="scientific">Pseudonaja textilis</name>
    <name type="common">Eastern brown snake</name>
    <dbReference type="NCBI Taxonomy" id="8673"/>
    <lineage>
        <taxon>Eukaryota</taxon>
        <taxon>Metazoa</taxon>
        <taxon>Chordata</taxon>
        <taxon>Craniata</taxon>
        <taxon>Vertebrata</taxon>
        <taxon>Euteleostomi</taxon>
        <taxon>Lepidosauria</taxon>
        <taxon>Squamata</taxon>
        <taxon>Bifurcata</taxon>
        <taxon>Unidentata</taxon>
        <taxon>Episquamata</taxon>
        <taxon>Toxicofera</taxon>
        <taxon>Serpentes</taxon>
        <taxon>Colubroidea</taxon>
        <taxon>Elapidae</taxon>
        <taxon>Hydrophiinae</taxon>
        <taxon>Pseudonaja</taxon>
    </lineage>
</organism>
<dbReference type="GO" id="GO:0016485">
    <property type="term" value="P:protein processing"/>
    <property type="evidence" value="ECO:0007669"/>
    <property type="project" value="UniProtKB-UniRule"/>
</dbReference>
<comment type="caution">
    <text evidence="7">Lacks conserved residue(s) required for the propagation of feature annotation.</text>
</comment>
<evidence type="ECO:0000256" key="5">
    <source>
        <dbReference type="ARBA" id="ARBA00022989"/>
    </source>
</evidence>
<dbReference type="GO" id="GO:0007219">
    <property type="term" value="P:Notch signaling pathway"/>
    <property type="evidence" value="ECO:0007669"/>
    <property type="project" value="UniProtKB-UniRule"/>
</dbReference>
<dbReference type="GeneTree" id="ENSGT00390000002049"/>
<gene>
    <name evidence="8" type="primary">LOC113449689</name>
</gene>
<protein>
    <recommendedName>
        <fullName evidence="7">Gamma-secretase subunit APH-1</fullName>
        <shortName evidence="7">APH-1</shortName>
    </recommendedName>
</protein>
<dbReference type="PANTHER" id="PTHR12889">
    <property type="entry name" value="GAMMA-SECRETASE SUBUNIT APH-1"/>
    <property type="match status" value="1"/>
</dbReference>
<sequence>MTLPVFFGCAFVAFGPALALFLLTVVGEPLRVIILIAGAFFWLVSLLLSSLVWFVAAKASDPADQALQRGLLVFGVLFSVALQEAFRFLYYKLLRKAMEGLLALSEDGCSPISIQQMAYGTFPEGQLRGTWGKAAFVDSGTPRVGGVGIPGVLGRELEEGEPLLVRATLLGPEGSPVPGPEWTGWGRGEWPKALLDDGGDRLALLGPAQASAFCAHSGRPGVRAHERRLRHDQPAGGFPGAWHRGHPGRLPTLLPDFRYSCPWLGEGRPSPPPPPFTVSVPTAFMTLVLILLHTFWGIVFFHGCETRRWGEVAAVVLCHLTVSALTFWNPVYLGSLLPAYLLMVAMAVWAYHLSGGSKKNLQHFLLCLRTAPQAGS</sequence>
<dbReference type="Ensembl" id="ENSPTXT00000017266.1">
    <property type="protein sequence ID" value="ENSPTXP00000016752.1"/>
    <property type="gene ID" value="ENSPTXG00000011562.1"/>
</dbReference>
<dbReference type="Pfam" id="PF06105">
    <property type="entry name" value="Aph-1"/>
    <property type="match status" value="2"/>
</dbReference>
<evidence type="ECO:0000256" key="3">
    <source>
        <dbReference type="ARBA" id="ARBA00022692"/>
    </source>
</evidence>
<dbReference type="AlphaFoldDB" id="A0A670YY65"/>
<proteinExistence type="inferred from homology"/>
<feature type="transmembrane region" description="Helical" evidence="7">
    <location>
        <begin position="278"/>
        <end position="300"/>
    </location>
</feature>
<accession>A0A670YY65</accession>
<keyword evidence="4 7" id="KW-0914">Notch signaling pathway</keyword>
<feature type="transmembrane region" description="Helical" evidence="7">
    <location>
        <begin position="69"/>
        <end position="90"/>
    </location>
</feature>
<feature type="transmembrane region" description="Helical" evidence="7">
    <location>
        <begin position="337"/>
        <end position="354"/>
    </location>
</feature>
<keyword evidence="6 7" id="KW-0472">Membrane</keyword>
<evidence type="ECO:0000313" key="8">
    <source>
        <dbReference type="Ensembl" id="ENSPTXP00000016752.1"/>
    </source>
</evidence>
<evidence type="ECO:0000256" key="6">
    <source>
        <dbReference type="ARBA" id="ARBA00023136"/>
    </source>
</evidence>
<name>A0A670YY65_PSETE</name>
<evidence type="ECO:0000256" key="4">
    <source>
        <dbReference type="ARBA" id="ARBA00022976"/>
    </source>
</evidence>
<reference evidence="8" key="1">
    <citation type="submission" date="2025-08" db="UniProtKB">
        <authorList>
            <consortium name="Ensembl"/>
        </authorList>
    </citation>
    <scope>IDENTIFICATION</scope>
</reference>
<keyword evidence="3 7" id="KW-0812">Transmembrane</keyword>
<comment type="subunit">
    <text evidence="7">Component of the gamma-secretase complex.</text>
</comment>
<comment type="function">
    <text evidence="7">Potential subunit of the gamma-secretase complex, an endoprotease complex that catalyzes the intramembrane cleavage of integral proteins such as Notch receptors.</text>
</comment>
<comment type="subcellular location">
    <subcellularLocation>
        <location evidence="1 7">Membrane</location>
        <topology evidence="1 7">Multi-pass membrane protein</topology>
    </subcellularLocation>
</comment>